<protein>
    <submittedName>
        <fullName evidence="1">HAD family hydrolase</fullName>
    </submittedName>
</protein>
<dbReference type="Gene3D" id="3.40.50.1000">
    <property type="entry name" value="HAD superfamily/HAD-like"/>
    <property type="match status" value="1"/>
</dbReference>
<evidence type="ECO:0000313" key="2">
    <source>
        <dbReference type="Proteomes" id="UP001220478"/>
    </source>
</evidence>
<dbReference type="Gene3D" id="1.10.150.240">
    <property type="entry name" value="Putative phosphatase, domain 2"/>
    <property type="match status" value="1"/>
</dbReference>
<gene>
    <name evidence="1" type="ORF">PYS61_03045</name>
</gene>
<reference evidence="1 2" key="1">
    <citation type="submission" date="2023-02" db="EMBL/GenBank/DDBJ databases">
        <title>Novel Oscillospiraceae bacterial genomes.</title>
        <authorList>
            <person name="Srinivasan S."/>
            <person name="Austin M.N."/>
            <person name="Fiedler T.L."/>
            <person name="Strenk S.M."/>
            <person name="Agnew K.J."/>
            <person name="Nagana Gowda G.A."/>
            <person name="Raftery D."/>
            <person name="Beamer M.A."/>
            <person name="Achilles S.L."/>
            <person name="Wiesenfeld H.C."/>
            <person name="Fredricks D.N."/>
            <person name="Hillier S.L."/>
        </authorList>
    </citation>
    <scope>NUCLEOTIDE SEQUENCE [LARGE SCALE GENOMIC DNA]</scope>
    <source>
        <strain evidence="1 2">CHIC02 1186E3-8</strain>
    </source>
</reference>
<accession>A0ABY8C633</accession>
<dbReference type="InterPro" id="IPR036412">
    <property type="entry name" value="HAD-like_sf"/>
</dbReference>
<evidence type="ECO:0000313" key="1">
    <source>
        <dbReference type="EMBL" id="WEG36161.1"/>
    </source>
</evidence>
<dbReference type="InterPro" id="IPR041492">
    <property type="entry name" value="HAD_2"/>
</dbReference>
<dbReference type="InterPro" id="IPR050155">
    <property type="entry name" value="HAD-like_hydrolase_sf"/>
</dbReference>
<dbReference type="InterPro" id="IPR023198">
    <property type="entry name" value="PGP-like_dom2"/>
</dbReference>
<dbReference type="NCBIfam" id="TIGR01549">
    <property type="entry name" value="HAD-SF-IA-v1"/>
    <property type="match status" value="1"/>
</dbReference>
<dbReference type="SFLD" id="SFLDS00003">
    <property type="entry name" value="Haloacid_Dehalogenase"/>
    <property type="match status" value="1"/>
</dbReference>
<dbReference type="PANTHER" id="PTHR43434:SF1">
    <property type="entry name" value="PHOSPHOGLYCOLATE PHOSPHATASE"/>
    <property type="match status" value="1"/>
</dbReference>
<keyword evidence="1" id="KW-0378">Hydrolase</keyword>
<dbReference type="SUPFAM" id="SSF56784">
    <property type="entry name" value="HAD-like"/>
    <property type="match status" value="1"/>
</dbReference>
<dbReference type="InterPro" id="IPR023214">
    <property type="entry name" value="HAD_sf"/>
</dbReference>
<sequence>MKYKLISFDLDGTLVNTLPSLAYVGNLWLQGLGIKPVDPADYAFLVGRGSKNHVIDLLKYVDYPPYDAEFLQLQWQRYIELLKNNGTYKVQPYPGLVELLESLKKADISYIVYTNKKETVAARVLQAAYAGTGIEFPVIYGDKPGNIIKPDVTRLLAYMKEHSLSPAQVMHVGDTNVDMQTAHNAKVTATGVLWGFRDKAELQAAGADYLVQTPAELQRLILQNI</sequence>
<dbReference type="InterPro" id="IPR006439">
    <property type="entry name" value="HAD-SF_hydro_IA"/>
</dbReference>
<dbReference type="Proteomes" id="UP001220478">
    <property type="component" value="Chromosome"/>
</dbReference>
<proteinExistence type="predicted"/>
<name>A0ABY8C633_9FIRM</name>
<keyword evidence="2" id="KW-1185">Reference proteome</keyword>
<dbReference type="PANTHER" id="PTHR43434">
    <property type="entry name" value="PHOSPHOGLYCOLATE PHOSPHATASE"/>
    <property type="match status" value="1"/>
</dbReference>
<dbReference type="GO" id="GO:0016787">
    <property type="term" value="F:hydrolase activity"/>
    <property type="evidence" value="ECO:0007669"/>
    <property type="project" value="UniProtKB-KW"/>
</dbReference>
<dbReference type="Pfam" id="PF13419">
    <property type="entry name" value="HAD_2"/>
    <property type="match status" value="1"/>
</dbReference>
<dbReference type="PROSITE" id="PS01228">
    <property type="entry name" value="COF_1"/>
    <property type="match status" value="1"/>
</dbReference>
<dbReference type="EMBL" id="CP118868">
    <property type="protein sequence ID" value="WEG36161.1"/>
    <property type="molecule type" value="Genomic_DNA"/>
</dbReference>
<organism evidence="1 2">
    <name type="scientific">Amygdalobacter indicium</name>
    <dbReference type="NCBI Taxonomy" id="3029272"/>
    <lineage>
        <taxon>Bacteria</taxon>
        <taxon>Bacillati</taxon>
        <taxon>Bacillota</taxon>
        <taxon>Clostridia</taxon>
        <taxon>Eubacteriales</taxon>
        <taxon>Oscillospiraceae</taxon>
        <taxon>Amygdalobacter</taxon>
    </lineage>
</organism>
<dbReference type="SFLD" id="SFLDG01129">
    <property type="entry name" value="C1.5:_HAD__Beta-PGM__Phosphata"/>
    <property type="match status" value="1"/>
</dbReference>
<dbReference type="RefSeq" id="WP_315572186.1">
    <property type="nucleotide sequence ID" value="NZ_CP118868.1"/>
</dbReference>